<evidence type="ECO:0000256" key="2">
    <source>
        <dbReference type="SAM" id="Phobius"/>
    </source>
</evidence>
<keyword evidence="2" id="KW-0812">Transmembrane</keyword>
<dbReference type="Gene3D" id="2.60.120.560">
    <property type="entry name" value="Exo-inulinase, domain 1"/>
    <property type="match status" value="1"/>
</dbReference>
<feature type="transmembrane region" description="Helical" evidence="2">
    <location>
        <begin position="12"/>
        <end position="36"/>
    </location>
</feature>
<feature type="region of interest" description="Disordered" evidence="1">
    <location>
        <begin position="196"/>
        <end position="215"/>
    </location>
</feature>
<gene>
    <name evidence="3" type="ORF">A6M21_14800</name>
</gene>
<dbReference type="Proteomes" id="UP000078532">
    <property type="component" value="Unassembled WGS sequence"/>
</dbReference>
<evidence type="ECO:0008006" key="5">
    <source>
        <dbReference type="Google" id="ProtNLM"/>
    </source>
</evidence>
<sequence length="472" mass="51019">MKRIFTRRNQAGFTLVEVLLACALLVTIISAAFNIFRTTEVNGNNQTDETLAIQQATVALDRITKSIQGANSLIVIDNHTLQAMFAGQDPVLISYAGGTVTKQQKQETEILADGLKGFQFYAQVDSNPGAMQTVKNVAGFQVTTAVNGKDATLYRSVKAQTSETVHPDISLSTATQVEKQLNGPVYVTAQGLNFAGAPDGKPNQSNGGRPQVWIKNPDGSITDISGLVEISGSNTLQISEKDNPLASASPGDYAIIVQQGELDTAASYKITASGGGGGGGGGGSGWTIPACTRYSEWTPDWWTMFWRGWMLLGRYLFHFPWSNNLYTVIYKTQSHENNLDFTAHLTLYDFWWPAGGPNASTAGIAFYAPPAGTQNNFLYFGIQEAGGKAYAVFRDFRAGSQAGFTQLALLGDFHSGNTYVLRVSSNGSNFTFYVNDSQVGTREISDLPASGYAGVWKDWENVMAVYTFSGEH</sequence>
<dbReference type="InterPro" id="IPR012902">
    <property type="entry name" value="N_methyl_site"/>
</dbReference>
<evidence type="ECO:0000256" key="1">
    <source>
        <dbReference type="SAM" id="MobiDB-lite"/>
    </source>
</evidence>
<evidence type="ECO:0000313" key="3">
    <source>
        <dbReference type="EMBL" id="OAT79866.1"/>
    </source>
</evidence>
<organism evidence="3 4">
    <name type="scientific">Desulfotomaculum copahuensis</name>
    <dbReference type="NCBI Taxonomy" id="1838280"/>
    <lineage>
        <taxon>Bacteria</taxon>
        <taxon>Bacillati</taxon>
        <taxon>Bacillota</taxon>
        <taxon>Clostridia</taxon>
        <taxon>Eubacteriales</taxon>
        <taxon>Desulfotomaculaceae</taxon>
        <taxon>Desulfotomaculum</taxon>
    </lineage>
</organism>
<keyword evidence="2" id="KW-0472">Membrane</keyword>
<dbReference type="STRING" id="1838280.A6M21_14800"/>
<dbReference type="Pfam" id="PF07963">
    <property type="entry name" value="N_methyl"/>
    <property type="match status" value="1"/>
</dbReference>
<reference evidence="3 4" key="1">
    <citation type="submission" date="2016-04" db="EMBL/GenBank/DDBJ databases">
        <authorList>
            <person name="Evans L.H."/>
            <person name="Alamgir A."/>
            <person name="Owens N."/>
            <person name="Weber N.D."/>
            <person name="Virtaneva K."/>
            <person name="Barbian K."/>
            <person name="Babar A."/>
            <person name="Rosenke K."/>
        </authorList>
    </citation>
    <scope>NUCLEOTIDE SEQUENCE [LARGE SCALE GENOMIC DNA]</scope>
    <source>
        <strain evidence="3 4">LMa1</strain>
    </source>
</reference>
<comment type="caution">
    <text evidence="3">The sequence shown here is derived from an EMBL/GenBank/DDBJ whole genome shotgun (WGS) entry which is preliminary data.</text>
</comment>
<keyword evidence="4" id="KW-1185">Reference proteome</keyword>
<evidence type="ECO:0000313" key="4">
    <source>
        <dbReference type="Proteomes" id="UP000078532"/>
    </source>
</evidence>
<dbReference type="AlphaFoldDB" id="A0A1B7LBF0"/>
<protein>
    <recommendedName>
        <fullName evidence="5">Prepilin-type N-terminal cleavage/methylation domain-containing protein</fullName>
    </recommendedName>
</protein>
<accession>A0A1B7LBF0</accession>
<dbReference type="EMBL" id="LYVF01000191">
    <property type="protein sequence ID" value="OAT79866.1"/>
    <property type="molecule type" value="Genomic_DNA"/>
</dbReference>
<name>A0A1B7LBF0_9FIRM</name>
<dbReference type="RefSeq" id="WP_066670752.1">
    <property type="nucleotide sequence ID" value="NZ_LYVF01000191.1"/>
</dbReference>
<proteinExistence type="predicted"/>
<keyword evidence="2" id="KW-1133">Transmembrane helix</keyword>